<dbReference type="Proteomes" id="UP000022082">
    <property type="component" value="Unassembled WGS sequence"/>
</dbReference>
<evidence type="ECO:0000313" key="1">
    <source>
        <dbReference type="EMBL" id="EXZ31187.1"/>
    </source>
</evidence>
<evidence type="ECO:0000313" key="2">
    <source>
        <dbReference type="Proteomes" id="UP000022082"/>
    </source>
</evidence>
<dbReference type="AlphaFoldDB" id="A0A015YH34"/>
<proteinExistence type="predicted"/>
<organism evidence="1 2">
    <name type="scientific">Bacteroides fragilis str. S36L11</name>
    <dbReference type="NCBI Taxonomy" id="1339327"/>
    <lineage>
        <taxon>Bacteria</taxon>
        <taxon>Pseudomonadati</taxon>
        <taxon>Bacteroidota</taxon>
        <taxon>Bacteroidia</taxon>
        <taxon>Bacteroidales</taxon>
        <taxon>Bacteroidaceae</taxon>
        <taxon>Bacteroides</taxon>
    </lineage>
</organism>
<gene>
    <name evidence="1" type="ORF">M136_5034</name>
</gene>
<sequence length="57" mass="6483">MYRIALSVGCLPRLLSSDPSPAFCSAKVSGFRKWQVTAMRLYCMENNDEEVSSRHFP</sequence>
<dbReference type="PATRIC" id="fig|1339327.3.peg.294"/>
<name>A0A015YH34_BACFG</name>
<comment type="caution">
    <text evidence="1">The sequence shown here is derived from an EMBL/GenBank/DDBJ whole genome shotgun (WGS) entry which is preliminary data.</text>
</comment>
<accession>A0A015YH34</accession>
<protein>
    <submittedName>
        <fullName evidence="1">Uncharacterized protein</fullName>
    </submittedName>
</protein>
<dbReference type="EMBL" id="JGDJ01000062">
    <property type="protein sequence ID" value="EXZ31187.1"/>
    <property type="molecule type" value="Genomic_DNA"/>
</dbReference>
<reference evidence="1 2" key="1">
    <citation type="submission" date="2014-02" db="EMBL/GenBank/DDBJ databases">
        <authorList>
            <person name="Sears C."/>
            <person name="Carroll K."/>
            <person name="Sack B.R."/>
            <person name="Qadri F."/>
            <person name="Myers L.L."/>
            <person name="Chung G.-T."/>
            <person name="Escheverria P."/>
            <person name="Fraser C.M."/>
            <person name="Sadzewicz L."/>
            <person name="Shefchek K.A."/>
            <person name="Tallon L."/>
            <person name="Das S.P."/>
            <person name="Daugherty S."/>
            <person name="Mongodin E.F."/>
        </authorList>
    </citation>
    <scope>NUCLEOTIDE SEQUENCE [LARGE SCALE GENOMIC DNA]</scope>
    <source>
        <strain evidence="1 2">S36L11</strain>
    </source>
</reference>